<dbReference type="PANTHER" id="PTHR15032">
    <property type="entry name" value="N-ACYL-PHOSPHATIDYLETHANOLAMINE-HYDROLYZING PHOSPHOLIPASE D"/>
    <property type="match status" value="1"/>
</dbReference>
<dbReference type="PANTHER" id="PTHR15032:SF36">
    <property type="entry name" value="METALLO-BETA-LACTAMASE DOMAIN-CONTAINING PROTEIN"/>
    <property type="match status" value="1"/>
</dbReference>
<sequence length="349" mass="38782">MRYPRSLYRVFERVRKPAEARVWPASFADRLTSGVPTNAEVRRLWRELGTRAPDRHCPDLIPTEAGARVPAAGSGEVSVTWVGHSTCVLRIGGLVVLTDPVFSRRIPGLSPRLTRPGVAFEDLPPVDAVVISHNHFDHLDAPTIRRLPRSTTLLVPGGLGWWFRRLGFRDVAEFDWWESLELGRTRFTFTPTHHWSRRTLFDTNRSLWGGWVLSTGEPGGTVFFGGDSAYGPVFTEIGARCPGIDLAMLPVGAFLPRWFMRQSHMDPAESVRACVDLGAAHFLPIHWGTFMQSAEPLLSPLHDARRAWRKAKQPPERFLGLAVGGSHVLGGSAEPVDHVCAEEPAKPTN</sequence>
<dbReference type="EMBL" id="BAAANN010000008">
    <property type="protein sequence ID" value="GAA1954375.1"/>
    <property type="molecule type" value="Genomic_DNA"/>
</dbReference>
<protein>
    <submittedName>
        <fullName evidence="2">MBL fold metallo-hydrolase</fullName>
    </submittedName>
</protein>
<proteinExistence type="predicted"/>
<evidence type="ECO:0000313" key="3">
    <source>
        <dbReference type="Proteomes" id="UP001501116"/>
    </source>
</evidence>
<dbReference type="Pfam" id="PF12706">
    <property type="entry name" value="Lactamase_B_2"/>
    <property type="match status" value="1"/>
</dbReference>
<reference evidence="3" key="1">
    <citation type="journal article" date="2019" name="Int. J. Syst. Evol. Microbiol.">
        <title>The Global Catalogue of Microorganisms (GCM) 10K type strain sequencing project: providing services to taxonomists for standard genome sequencing and annotation.</title>
        <authorList>
            <consortium name="The Broad Institute Genomics Platform"/>
            <consortium name="The Broad Institute Genome Sequencing Center for Infectious Disease"/>
            <person name="Wu L."/>
            <person name="Ma J."/>
        </authorList>
    </citation>
    <scope>NUCLEOTIDE SEQUENCE [LARGE SCALE GENOMIC DNA]</scope>
    <source>
        <strain evidence="3">JCM 14545</strain>
    </source>
</reference>
<gene>
    <name evidence="2" type="ORF">GCM10009754_24780</name>
</gene>
<dbReference type="Proteomes" id="UP001501116">
    <property type="component" value="Unassembled WGS sequence"/>
</dbReference>
<accession>A0ABP5C066</accession>
<dbReference type="SUPFAM" id="SSF56281">
    <property type="entry name" value="Metallo-hydrolase/oxidoreductase"/>
    <property type="match status" value="1"/>
</dbReference>
<evidence type="ECO:0000313" key="2">
    <source>
        <dbReference type="EMBL" id="GAA1954375.1"/>
    </source>
</evidence>
<feature type="domain" description="Metallo-beta-lactamase" evidence="1">
    <location>
        <begin position="96"/>
        <end position="287"/>
    </location>
</feature>
<dbReference type="Gene3D" id="3.60.15.10">
    <property type="entry name" value="Ribonuclease Z/Hydroxyacylglutathione hydrolase-like"/>
    <property type="match status" value="1"/>
</dbReference>
<dbReference type="InterPro" id="IPR001279">
    <property type="entry name" value="Metallo-B-lactamas"/>
</dbReference>
<dbReference type="RefSeq" id="WP_344416961.1">
    <property type="nucleotide sequence ID" value="NZ_BAAANN010000008.1"/>
</dbReference>
<keyword evidence="3" id="KW-1185">Reference proteome</keyword>
<comment type="caution">
    <text evidence="2">The sequence shown here is derived from an EMBL/GenBank/DDBJ whole genome shotgun (WGS) entry which is preliminary data.</text>
</comment>
<organism evidence="2 3">
    <name type="scientific">Amycolatopsis minnesotensis</name>
    <dbReference type="NCBI Taxonomy" id="337894"/>
    <lineage>
        <taxon>Bacteria</taxon>
        <taxon>Bacillati</taxon>
        <taxon>Actinomycetota</taxon>
        <taxon>Actinomycetes</taxon>
        <taxon>Pseudonocardiales</taxon>
        <taxon>Pseudonocardiaceae</taxon>
        <taxon>Amycolatopsis</taxon>
    </lineage>
</organism>
<evidence type="ECO:0000259" key="1">
    <source>
        <dbReference type="Pfam" id="PF12706"/>
    </source>
</evidence>
<name>A0ABP5C066_9PSEU</name>
<dbReference type="InterPro" id="IPR036866">
    <property type="entry name" value="RibonucZ/Hydroxyglut_hydro"/>
</dbReference>